<dbReference type="PANTHER" id="PTHR40027">
    <property type="entry name" value="CELL DIVISION PROTEIN DIVIC"/>
    <property type="match status" value="1"/>
</dbReference>
<proteinExistence type="predicted"/>
<evidence type="ECO:0000256" key="2">
    <source>
        <dbReference type="SAM" id="MobiDB-lite"/>
    </source>
</evidence>
<keyword evidence="3" id="KW-0812">Transmembrane</keyword>
<name>A0A6N7X8A6_9FIRM</name>
<evidence type="ECO:0000313" key="4">
    <source>
        <dbReference type="EMBL" id="MST70813.1"/>
    </source>
</evidence>
<reference evidence="4 5" key="1">
    <citation type="submission" date="2019-08" db="EMBL/GenBank/DDBJ databases">
        <title>In-depth cultivation of the pig gut microbiome towards novel bacterial diversity and tailored functional studies.</title>
        <authorList>
            <person name="Wylensek D."/>
            <person name="Hitch T.C.A."/>
            <person name="Clavel T."/>
        </authorList>
    </citation>
    <scope>NUCLEOTIDE SEQUENCE [LARGE SCALE GENOMIC DNA]</scope>
    <source>
        <strain evidence="4 5">WCA-MUC-591-APC-4B</strain>
    </source>
</reference>
<keyword evidence="3" id="KW-1133">Transmembrane helix</keyword>
<evidence type="ECO:0000256" key="1">
    <source>
        <dbReference type="SAM" id="Coils"/>
    </source>
</evidence>
<organism evidence="4 5">
    <name type="scientific">Mogibacterium kristiansenii</name>
    <dbReference type="NCBI Taxonomy" id="2606708"/>
    <lineage>
        <taxon>Bacteria</taxon>
        <taxon>Bacillati</taxon>
        <taxon>Bacillota</taxon>
        <taxon>Clostridia</taxon>
        <taxon>Peptostreptococcales</taxon>
        <taxon>Anaerovoracaceae</taxon>
        <taxon>Mogibacterium</taxon>
    </lineage>
</organism>
<evidence type="ECO:0000313" key="5">
    <source>
        <dbReference type="Proteomes" id="UP000469424"/>
    </source>
</evidence>
<evidence type="ECO:0000256" key="3">
    <source>
        <dbReference type="SAM" id="Phobius"/>
    </source>
</evidence>
<dbReference type="Proteomes" id="UP000469424">
    <property type="component" value="Unassembled WGS sequence"/>
</dbReference>
<feature type="region of interest" description="Disordered" evidence="2">
    <location>
        <begin position="20"/>
        <end position="53"/>
    </location>
</feature>
<keyword evidence="3" id="KW-0472">Membrane</keyword>
<dbReference type="AlphaFoldDB" id="A0A6N7X8A6"/>
<dbReference type="PANTHER" id="PTHR40027:SF1">
    <property type="entry name" value="CELL DIVISION PROTEIN DIVIC"/>
    <property type="match status" value="1"/>
</dbReference>
<dbReference type="GO" id="GO:0051301">
    <property type="term" value="P:cell division"/>
    <property type="evidence" value="ECO:0007669"/>
    <property type="project" value="InterPro"/>
</dbReference>
<accession>A0A6N7X8A6</accession>
<protein>
    <submittedName>
        <fullName evidence="4">Septum formation initiator family protein</fullName>
    </submittedName>
</protein>
<dbReference type="InterPro" id="IPR039076">
    <property type="entry name" value="DivIC"/>
</dbReference>
<keyword evidence="5" id="KW-1185">Reference proteome</keyword>
<feature type="coiled-coil region" evidence="1">
    <location>
        <begin position="76"/>
        <end position="110"/>
    </location>
</feature>
<gene>
    <name evidence="4" type="ORF">FYJ65_05600</name>
</gene>
<feature type="compositionally biased region" description="Basic residues" evidence="2">
    <location>
        <begin position="27"/>
        <end position="53"/>
    </location>
</feature>
<dbReference type="Pfam" id="PF04977">
    <property type="entry name" value="DivIC"/>
    <property type="match status" value="1"/>
</dbReference>
<dbReference type="RefSeq" id="WP_154554376.1">
    <property type="nucleotide sequence ID" value="NZ_JAQXUZ010000020.1"/>
</dbReference>
<comment type="caution">
    <text evidence="4">The sequence shown here is derived from an EMBL/GenBank/DDBJ whole genome shotgun (WGS) entry which is preliminary data.</text>
</comment>
<dbReference type="InterPro" id="IPR007060">
    <property type="entry name" value="FtsL/DivIC"/>
</dbReference>
<keyword evidence="1" id="KW-0175">Coiled coil</keyword>
<feature type="transmembrane region" description="Helical" evidence="3">
    <location>
        <begin position="57"/>
        <end position="77"/>
    </location>
</feature>
<dbReference type="EMBL" id="VUNA01000009">
    <property type="protein sequence ID" value="MST70813.1"/>
    <property type="molecule type" value="Genomic_DNA"/>
</dbReference>
<sequence>MERNPYEEFLDPSVEELNRTRKDRVAARKKQKKAQKRANRRKAMASGKKRRRKPNKVVLVLVIVIAIGLFASVRNITRLQSENKRLKEQNLKLSEKRDDLKKELKNVNSREYIEKRAREQLRLVNPGEIIFTFPDEDKE</sequence>